<keyword evidence="9" id="KW-0735">Signal-anchor</keyword>
<evidence type="ECO:0000256" key="2">
    <source>
        <dbReference type="ARBA" id="ARBA00006339"/>
    </source>
</evidence>
<evidence type="ECO:0000256" key="4">
    <source>
        <dbReference type="ARBA" id="ARBA00022692"/>
    </source>
</evidence>
<keyword evidence="7" id="KW-0472">Membrane</keyword>
<dbReference type="RefSeq" id="XP_005111377.1">
    <property type="nucleotide sequence ID" value="XM_005111320.3"/>
</dbReference>
<evidence type="ECO:0000256" key="5">
    <source>
        <dbReference type="ARBA" id="ARBA00022989"/>
    </source>
</evidence>
<evidence type="ECO:0000256" key="7">
    <source>
        <dbReference type="ARBA" id="ARBA00023136"/>
    </source>
</evidence>
<keyword evidence="6 9" id="KW-0333">Golgi apparatus</keyword>
<accession>A0ABM0K8K7</accession>
<dbReference type="EC" id="2.8.2.-" evidence="9"/>
<reference evidence="11" key="1">
    <citation type="submission" date="2025-08" db="UniProtKB">
        <authorList>
            <consortium name="RefSeq"/>
        </authorList>
    </citation>
    <scope>IDENTIFICATION</scope>
</reference>
<name>A0ABM0K8K7_APLCA</name>
<evidence type="ECO:0000256" key="3">
    <source>
        <dbReference type="ARBA" id="ARBA00022679"/>
    </source>
</evidence>
<keyword evidence="5" id="KW-1133">Transmembrane helix</keyword>
<dbReference type="InterPro" id="IPR018011">
    <property type="entry name" value="Carb_sulfotrans_8-10"/>
</dbReference>
<comment type="subcellular location">
    <subcellularLocation>
        <location evidence="1 9">Golgi apparatus membrane</location>
        <topology evidence="1 9">Single-pass type II membrane protein</topology>
    </subcellularLocation>
</comment>
<sequence>MDQKQTNSTLTEKISNLSSQSLIYNSTLVANRFAERNERIKKWCTKPEYDKAIQELRKKPIIRIAGGKLEWCSVPKVGSTYMKGLTNNLFGEKPLFIRKPKKNVDGVKRFFFVREPYSRLVSGYLGKIATHPVWWNTLGAYMTAYFKPLKDRYKPKCGHNVTFPEFIKYFIHSEETGRKQNIHFIPINRICDSCVGKYDYIGHLETISDDLKYIFQTVNESQDTSVLDSDAMTISGKCKSVVKDFYGQRYARCLSLCDAMKKVWWSFHVRGLISKDIEFPIDEDSCDQTTGAHFASLALKANAESRGKFDKRGQKREFLISLYSQVPLEDRVKVKELLAQDFNLFGYDAQPDYVFPQSEENTQTRT</sequence>
<protein>
    <recommendedName>
        <fullName evidence="9">Carbohydrate sulfotransferase</fullName>
        <ecNumber evidence="9">2.8.2.-</ecNumber>
    </recommendedName>
</protein>
<evidence type="ECO:0000313" key="10">
    <source>
        <dbReference type="Proteomes" id="UP000694888"/>
    </source>
</evidence>
<evidence type="ECO:0000256" key="9">
    <source>
        <dbReference type="RuleBase" id="RU364020"/>
    </source>
</evidence>
<keyword evidence="9" id="KW-0119">Carbohydrate metabolism</keyword>
<keyword evidence="3 9" id="KW-0808">Transferase</keyword>
<comment type="similarity">
    <text evidence="2 9">Belongs to the sulfotransferase 2 family.</text>
</comment>
<proteinExistence type="inferred from homology"/>
<dbReference type="InterPro" id="IPR005331">
    <property type="entry name" value="Sulfotransferase"/>
</dbReference>
<dbReference type="Pfam" id="PF03567">
    <property type="entry name" value="Sulfotransfer_2"/>
    <property type="match status" value="1"/>
</dbReference>
<gene>
    <name evidence="11" type="primary">LOC101850294</name>
</gene>
<evidence type="ECO:0000256" key="6">
    <source>
        <dbReference type="ARBA" id="ARBA00023034"/>
    </source>
</evidence>
<dbReference type="GeneID" id="101850294"/>
<dbReference type="PANTHER" id="PTHR12137:SF54">
    <property type="entry name" value="CARBOHYDRATE SULFOTRANSFERASE"/>
    <property type="match status" value="1"/>
</dbReference>
<evidence type="ECO:0000256" key="1">
    <source>
        <dbReference type="ARBA" id="ARBA00004323"/>
    </source>
</evidence>
<keyword evidence="8 9" id="KW-0325">Glycoprotein</keyword>
<dbReference type="Proteomes" id="UP000694888">
    <property type="component" value="Unplaced"/>
</dbReference>
<keyword evidence="10" id="KW-1185">Reference proteome</keyword>
<dbReference type="PANTHER" id="PTHR12137">
    <property type="entry name" value="CARBOHYDRATE SULFOTRANSFERASE"/>
    <property type="match status" value="1"/>
</dbReference>
<evidence type="ECO:0000256" key="8">
    <source>
        <dbReference type="ARBA" id="ARBA00023180"/>
    </source>
</evidence>
<evidence type="ECO:0000313" key="11">
    <source>
        <dbReference type="RefSeq" id="XP_005111377.1"/>
    </source>
</evidence>
<keyword evidence="4" id="KW-0812">Transmembrane</keyword>
<organism evidence="10 11">
    <name type="scientific">Aplysia californica</name>
    <name type="common">California sea hare</name>
    <dbReference type="NCBI Taxonomy" id="6500"/>
    <lineage>
        <taxon>Eukaryota</taxon>
        <taxon>Metazoa</taxon>
        <taxon>Spiralia</taxon>
        <taxon>Lophotrochozoa</taxon>
        <taxon>Mollusca</taxon>
        <taxon>Gastropoda</taxon>
        <taxon>Heterobranchia</taxon>
        <taxon>Euthyneura</taxon>
        <taxon>Tectipleura</taxon>
        <taxon>Aplysiida</taxon>
        <taxon>Aplysioidea</taxon>
        <taxon>Aplysiidae</taxon>
        <taxon>Aplysia</taxon>
    </lineage>
</organism>